<proteinExistence type="inferred from homology"/>
<keyword evidence="2 7" id="KW-0813">Transport</keyword>
<dbReference type="PROSITE" id="PS50928">
    <property type="entry name" value="ABC_TM1"/>
    <property type="match status" value="1"/>
</dbReference>
<feature type="transmembrane region" description="Helical" evidence="7">
    <location>
        <begin position="16"/>
        <end position="38"/>
    </location>
</feature>
<dbReference type="PANTHER" id="PTHR43744">
    <property type="entry name" value="ABC TRANSPORTER PERMEASE PROTEIN MG189-RELATED-RELATED"/>
    <property type="match status" value="1"/>
</dbReference>
<evidence type="ECO:0000256" key="6">
    <source>
        <dbReference type="ARBA" id="ARBA00023136"/>
    </source>
</evidence>
<accession>A0ABQ3VY75</accession>
<evidence type="ECO:0000256" key="5">
    <source>
        <dbReference type="ARBA" id="ARBA00022989"/>
    </source>
</evidence>
<organism evidence="9 10">
    <name type="scientific">Lentilactobacillus fungorum</name>
    <dbReference type="NCBI Taxonomy" id="2201250"/>
    <lineage>
        <taxon>Bacteria</taxon>
        <taxon>Bacillati</taxon>
        <taxon>Bacillota</taxon>
        <taxon>Bacilli</taxon>
        <taxon>Lactobacillales</taxon>
        <taxon>Lactobacillaceae</taxon>
        <taxon>Lentilactobacillus</taxon>
    </lineage>
</organism>
<comment type="caution">
    <text evidence="9">The sequence shown here is derived from an EMBL/GenBank/DDBJ whole genome shotgun (WGS) entry which is preliminary data.</text>
</comment>
<feature type="transmembrane region" description="Helical" evidence="7">
    <location>
        <begin position="137"/>
        <end position="157"/>
    </location>
</feature>
<feature type="transmembrane region" description="Helical" evidence="7">
    <location>
        <begin position="107"/>
        <end position="125"/>
    </location>
</feature>
<evidence type="ECO:0000313" key="10">
    <source>
        <dbReference type="Proteomes" id="UP000604765"/>
    </source>
</evidence>
<evidence type="ECO:0000256" key="1">
    <source>
        <dbReference type="ARBA" id="ARBA00004651"/>
    </source>
</evidence>
<evidence type="ECO:0000259" key="8">
    <source>
        <dbReference type="PROSITE" id="PS50928"/>
    </source>
</evidence>
<dbReference type="RefSeq" id="WP_203629873.1">
    <property type="nucleotide sequence ID" value="NZ_BNJR01000012.1"/>
</dbReference>
<feature type="transmembrane region" description="Helical" evidence="7">
    <location>
        <begin position="76"/>
        <end position="100"/>
    </location>
</feature>
<keyword evidence="5 7" id="KW-1133">Transmembrane helix</keyword>
<protein>
    <submittedName>
        <fullName evidence="9">Glycerol-3-phosphate ABC transporter permease</fullName>
    </submittedName>
</protein>
<keyword evidence="4 7" id="KW-0812">Transmembrane</keyword>
<dbReference type="Gene3D" id="1.10.3720.10">
    <property type="entry name" value="MetI-like"/>
    <property type="match status" value="1"/>
</dbReference>
<gene>
    <name evidence="9" type="primary">ugpE</name>
    <name evidence="9" type="ORF">YK48G_12730</name>
</gene>
<keyword evidence="10" id="KW-1185">Reference proteome</keyword>
<comment type="similarity">
    <text evidence="7">Belongs to the binding-protein-dependent transport system permease family.</text>
</comment>
<reference evidence="9 10" key="1">
    <citation type="journal article" date="2021" name="Int. J. Syst. Evol. Microbiol.">
        <title>Lentilactobacillus fungorum sp. nov., isolated from spent mushroom substrates.</title>
        <authorList>
            <person name="Tohno M."/>
            <person name="Tanizawa Y."/>
            <person name="Kojima Y."/>
            <person name="Sakamoto M."/>
            <person name="Ohkuma M."/>
            <person name="Kobayashi H."/>
        </authorList>
    </citation>
    <scope>NUCLEOTIDE SEQUENCE [LARGE SCALE GENOMIC DNA]</scope>
    <source>
        <strain evidence="9 10">YK48G</strain>
    </source>
</reference>
<dbReference type="InterPro" id="IPR035906">
    <property type="entry name" value="MetI-like_sf"/>
</dbReference>
<comment type="subcellular location">
    <subcellularLocation>
        <location evidence="1 7">Cell membrane</location>
        <topology evidence="1 7">Multi-pass membrane protein</topology>
    </subcellularLocation>
</comment>
<evidence type="ECO:0000256" key="7">
    <source>
        <dbReference type="RuleBase" id="RU363032"/>
    </source>
</evidence>
<name>A0ABQ3VY75_9LACO</name>
<dbReference type="Proteomes" id="UP000604765">
    <property type="component" value="Unassembled WGS sequence"/>
</dbReference>
<keyword evidence="6 7" id="KW-0472">Membrane</keyword>
<sequence>MDVVAKPKFGKNFGSYVLLTILALIVLAPFFIGLWTSFLPTMQIAKGNFLSTDLSFQNYIDAFTQTPILHYLGNSLVISTVTMFAQLLFCSMSAYAFVFLDFKYKRALFVLVLATMMLPFEAEIIPNFSTVKAMGLLNSYSALVVPFLTSAFGIFMLRQSFKQMPVELKEAADIEGLGHLQFYWKIVMPYNRIPLITLGAYSFLGAWNQYLWPMLTTFSNAYRPVQNGLRQLQSEETFNDWGMIQATAAIVVIPTLVVLFVGQHYFKSGANEGAVK</sequence>
<feature type="transmembrane region" description="Helical" evidence="7">
    <location>
        <begin position="193"/>
        <end position="212"/>
    </location>
</feature>
<feature type="domain" description="ABC transmembrane type-1" evidence="8">
    <location>
        <begin position="72"/>
        <end position="262"/>
    </location>
</feature>
<dbReference type="InterPro" id="IPR000515">
    <property type="entry name" value="MetI-like"/>
</dbReference>
<dbReference type="SUPFAM" id="SSF161098">
    <property type="entry name" value="MetI-like"/>
    <property type="match status" value="1"/>
</dbReference>
<keyword evidence="3" id="KW-1003">Cell membrane</keyword>
<dbReference type="EMBL" id="BNJR01000012">
    <property type="protein sequence ID" value="GHP13848.1"/>
    <property type="molecule type" value="Genomic_DNA"/>
</dbReference>
<dbReference type="CDD" id="cd06261">
    <property type="entry name" value="TM_PBP2"/>
    <property type="match status" value="1"/>
</dbReference>
<evidence type="ECO:0000256" key="4">
    <source>
        <dbReference type="ARBA" id="ARBA00022692"/>
    </source>
</evidence>
<evidence type="ECO:0000256" key="3">
    <source>
        <dbReference type="ARBA" id="ARBA00022475"/>
    </source>
</evidence>
<evidence type="ECO:0000256" key="2">
    <source>
        <dbReference type="ARBA" id="ARBA00022448"/>
    </source>
</evidence>
<dbReference type="Pfam" id="PF00528">
    <property type="entry name" value="BPD_transp_1"/>
    <property type="match status" value="1"/>
</dbReference>
<feature type="transmembrane region" description="Helical" evidence="7">
    <location>
        <begin position="241"/>
        <end position="261"/>
    </location>
</feature>
<dbReference type="PANTHER" id="PTHR43744:SF8">
    <property type="entry name" value="SN-GLYCEROL-3-PHOSPHATE TRANSPORT SYSTEM PERMEASE PROTEIN UGPE"/>
    <property type="match status" value="1"/>
</dbReference>
<evidence type="ECO:0000313" key="9">
    <source>
        <dbReference type="EMBL" id="GHP13848.1"/>
    </source>
</evidence>